<evidence type="ECO:0000256" key="1">
    <source>
        <dbReference type="ARBA" id="ARBA00004496"/>
    </source>
</evidence>
<sequence length="481" mass="53242">MCQLGCGKLFLGGAPFADGLLGFTGDLPLALSAMGYFKVHAMVYDGMVTSCYIPTMTQPIDNAGSFVKHVPLMVLVEYDIQDMITDADCKVETLVSIGRVFPRLTIPSLPLMLVPDGLKDGASLAMLQVSKMKLAVLPLSVKLRAFFLWETKYLTVPVFLYFLTRAGVSFTAFAYPEGHARRILMIMAQIRNGILGAAFLGFIVAQSRFTIMVQGVIQMVRATYIWPRNAPQQPEWKFYKTPEAAYEPASALHVGFIWGFAFALCSSKEAFWPYRMSSDIFIASIYYLGVRPCSAKAKCSRKIAIGELCKQRTVTGFNFKAQPVKPAYSAVGRRSVVYFHFQCQTLIPWQVTVNLSSLNIVDVAEEDLAFFGHLDRLDVSDNQLGYEHVLEQLSRVPKLSTLNLACNSISSLQVPANIFRHLEALDLSFNGLHGDVLSQLARLSSLITLNLSSNCISSVPPEEELLGLQALEELILDSNDL</sequence>
<evidence type="ECO:0000313" key="6">
    <source>
        <dbReference type="EMBL" id="CAE8642296.1"/>
    </source>
</evidence>
<dbReference type="Pfam" id="PF13855">
    <property type="entry name" value="LRR_8"/>
    <property type="match status" value="1"/>
</dbReference>
<evidence type="ECO:0000256" key="2">
    <source>
        <dbReference type="ARBA" id="ARBA00022490"/>
    </source>
</evidence>
<organism evidence="6 7">
    <name type="scientific">Polarella glacialis</name>
    <name type="common">Dinoflagellate</name>
    <dbReference type="NCBI Taxonomy" id="89957"/>
    <lineage>
        <taxon>Eukaryota</taxon>
        <taxon>Sar</taxon>
        <taxon>Alveolata</taxon>
        <taxon>Dinophyceae</taxon>
        <taxon>Suessiales</taxon>
        <taxon>Suessiaceae</taxon>
        <taxon>Polarella</taxon>
    </lineage>
</organism>
<keyword evidence="2" id="KW-0963">Cytoplasm</keyword>
<keyword evidence="3" id="KW-0433">Leucine-rich repeat</keyword>
<comment type="caution">
    <text evidence="6">The sequence shown here is derived from an EMBL/GenBank/DDBJ whole genome shotgun (WGS) entry which is preliminary data.</text>
</comment>
<dbReference type="Proteomes" id="UP000654075">
    <property type="component" value="Unassembled WGS sequence"/>
</dbReference>
<dbReference type="AlphaFoldDB" id="A0A813HVY2"/>
<dbReference type="InterPro" id="IPR032675">
    <property type="entry name" value="LRR_dom_sf"/>
</dbReference>
<keyword evidence="4" id="KW-0677">Repeat</keyword>
<evidence type="ECO:0000256" key="4">
    <source>
        <dbReference type="ARBA" id="ARBA00022737"/>
    </source>
</evidence>
<gene>
    <name evidence="6" type="ORF">PGLA1383_LOCUS56803</name>
</gene>
<accession>A0A813HVY2</accession>
<evidence type="ECO:0000313" key="7">
    <source>
        <dbReference type="Proteomes" id="UP000654075"/>
    </source>
</evidence>
<keyword evidence="5" id="KW-1133">Transmembrane helix</keyword>
<dbReference type="InterPro" id="IPR003591">
    <property type="entry name" value="Leu-rich_rpt_typical-subtyp"/>
</dbReference>
<keyword evidence="5" id="KW-0812">Transmembrane</keyword>
<dbReference type="PANTHER" id="PTHR22710">
    <property type="entry name" value="X-RAY RADIATION RESISTANCE ASSOCIATED PROTEIN 1 XRRA1"/>
    <property type="match status" value="1"/>
</dbReference>
<proteinExistence type="predicted"/>
<name>A0A813HVY2_POLGL</name>
<keyword evidence="7" id="KW-1185">Reference proteome</keyword>
<keyword evidence="5" id="KW-0472">Membrane</keyword>
<dbReference type="InterPro" id="IPR001611">
    <property type="entry name" value="Leu-rich_rpt"/>
</dbReference>
<dbReference type="PROSITE" id="PS51450">
    <property type="entry name" value="LRR"/>
    <property type="match status" value="1"/>
</dbReference>
<dbReference type="SMART" id="SM00369">
    <property type="entry name" value="LRR_TYP"/>
    <property type="match status" value="2"/>
</dbReference>
<dbReference type="PANTHER" id="PTHR22710:SF2">
    <property type="entry name" value="X-RAY RADIATION RESISTANCE-ASSOCIATED PROTEIN 1"/>
    <property type="match status" value="1"/>
</dbReference>
<dbReference type="OrthoDB" id="439966at2759"/>
<dbReference type="GO" id="GO:0005737">
    <property type="term" value="C:cytoplasm"/>
    <property type="evidence" value="ECO:0007669"/>
    <property type="project" value="UniProtKB-SubCell"/>
</dbReference>
<reference evidence="6" key="1">
    <citation type="submission" date="2021-02" db="EMBL/GenBank/DDBJ databases">
        <authorList>
            <person name="Dougan E. K."/>
            <person name="Rhodes N."/>
            <person name="Thang M."/>
            <person name="Chan C."/>
        </authorList>
    </citation>
    <scope>NUCLEOTIDE SEQUENCE</scope>
</reference>
<protein>
    <submittedName>
        <fullName evidence="6">Uncharacterized protein</fullName>
    </submittedName>
</protein>
<feature type="transmembrane region" description="Helical" evidence="5">
    <location>
        <begin position="153"/>
        <end position="176"/>
    </location>
</feature>
<dbReference type="EMBL" id="CAJNNV010033148">
    <property type="protein sequence ID" value="CAE8642296.1"/>
    <property type="molecule type" value="Genomic_DNA"/>
</dbReference>
<comment type="subcellular location">
    <subcellularLocation>
        <location evidence="1">Cytoplasm</location>
    </subcellularLocation>
</comment>
<evidence type="ECO:0000256" key="3">
    <source>
        <dbReference type="ARBA" id="ARBA00022614"/>
    </source>
</evidence>
<dbReference type="Gene3D" id="3.80.10.10">
    <property type="entry name" value="Ribonuclease Inhibitor"/>
    <property type="match status" value="1"/>
</dbReference>
<evidence type="ECO:0000256" key="5">
    <source>
        <dbReference type="SAM" id="Phobius"/>
    </source>
</evidence>
<dbReference type="GO" id="GO:0005634">
    <property type="term" value="C:nucleus"/>
    <property type="evidence" value="ECO:0007669"/>
    <property type="project" value="TreeGrafter"/>
</dbReference>
<dbReference type="SUPFAM" id="SSF52058">
    <property type="entry name" value="L domain-like"/>
    <property type="match status" value="1"/>
</dbReference>
<feature type="non-terminal residue" evidence="6">
    <location>
        <position position="1"/>
    </location>
</feature>